<comment type="caution">
    <text evidence="2">The sequence shown here is derived from an EMBL/GenBank/DDBJ whole genome shotgun (WGS) entry which is preliminary data.</text>
</comment>
<keyword evidence="1" id="KW-0812">Transmembrane</keyword>
<organism evidence="2 3">
    <name type="scientific">Parabacteroides faecis</name>
    <dbReference type="NCBI Taxonomy" id="1217282"/>
    <lineage>
        <taxon>Bacteria</taxon>
        <taxon>Pseudomonadati</taxon>
        <taxon>Bacteroidota</taxon>
        <taxon>Bacteroidia</taxon>
        <taxon>Bacteroidales</taxon>
        <taxon>Tannerellaceae</taxon>
        <taxon>Parabacteroides</taxon>
    </lineage>
</organism>
<keyword evidence="1" id="KW-1133">Transmembrane helix</keyword>
<dbReference type="EMBL" id="JACHOC010000006">
    <property type="protein sequence ID" value="MBB4623330.1"/>
    <property type="molecule type" value="Genomic_DNA"/>
</dbReference>
<protein>
    <submittedName>
        <fullName evidence="2">Multisubunit Na+/H+ antiporter MnhG subunit</fullName>
    </submittedName>
</protein>
<evidence type="ECO:0000313" key="2">
    <source>
        <dbReference type="EMBL" id="MBB4623330.1"/>
    </source>
</evidence>
<gene>
    <name evidence="2" type="ORF">GGQ57_003242</name>
</gene>
<name>A0ABR6KPD6_9BACT</name>
<keyword evidence="3" id="KW-1185">Reference proteome</keyword>
<evidence type="ECO:0000313" key="3">
    <source>
        <dbReference type="Proteomes" id="UP000533637"/>
    </source>
</evidence>
<dbReference type="Proteomes" id="UP000533637">
    <property type="component" value="Unassembled WGS sequence"/>
</dbReference>
<proteinExistence type="predicted"/>
<sequence length="123" mass="13926">MISRKQNTDVGLVLGLVLLIVGLVSGETLWYKMAVLTLLVTALVPVIYVPLSWLWFGIAQQAERFFSVIILALIFYLIVTPMALLRKLFFEDTLRLRSFKKGAGSVFVVKGKIYKAEDVEKQF</sequence>
<keyword evidence="1" id="KW-0472">Membrane</keyword>
<accession>A0ABR6KPD6</accession>
<dbReference type="RefSeq" id="WP_183671473.1">
    <property type="nucleotide sequence ID" value="NZ_BMPB01000007.1"/>
</dbReference>
<feature type="transmembrane region" description="Helical" evidence="1">
    <location>
        <begin position="65"/>
        <end position="85"/>
    </location>
</feature>
<feature type="transmembrane region" description="Helical" evidence="1">
    <location>
        <begin position="36"/>
        <end position="58"/>
    </location>
</feature>
<reference evidence="2 3" key="1">
    <citation type="submission" date="2020-08" db="EMBL/GenBank/DDBJ databases">
        <title>Genomic Encyclopedia of Type Strains, Phase IV (KMG-IV): sequencing the most valuable type-strain genomes for metagenomic binning, comparative biology and taxonomic classification.</title>
        <authorList>
            <person name="Goeker M."/>
        </authorList>
    </citation>
    <scope>NUCLEOTIDE SEQUENCE [LARGE SCALE GENOMIC DNA]</scope>
    <source>
        <strain evidence="2 3">DSM 102983</strain>
    </source>
</reference>
<evidence type="ECO:0000256" key="1">
    <source>
        <dbReference type="SAM" id="Phobius"/>
    </source>
</evidence>